<feature type="compositionally biased region" description="Polar residues" evidence="1">
    <location>
        <begin position="115"/>
        <end position="124"/>
    </location>
</feature>
<comment type="caution">
    <text evidence="2">The sequence shown here is derived from an EMBL/GenBank/DDBJ whole genome shotgun (WGS) entry which is preliminary data.</text>
</comment>
<evidence type="ECO:0000256" key="1">
    <source>
        <dbReference type="SAM" id="MobiDB-lite"/>
    </source>
</evidence>
<sequence length="135" mass="15941">MRYFFRHQQAEKHEQNTKTRDLVEGKKAPPEENLKDEETDSVDGQEDTLARDYEHRPEERQPPLPPPAGQSREKAGSEALEGMWLLRADRDTERRAATQWRQKARYLHHQLQEAKQSYRNSITMRRSKGSSRRGK</sequence>
<feature type="compositionally biased region" description="Basic and acidic residues" evidence="1">
    <location>
        <begin position="87"/>
        <end position="96"/>
    </location>
</feature>
<evidence type="ECO:0000313" key="2">
    <source>
        <dbReference type="EMBL" id="KAL3657969.1"/>
    </source>
</evidence>
<feature type="compositionally biased region" description="Basic and acidic residues" evidence="1">
    <location>
        <begin position="48"/>
        <end position="61"/>
    </location>
</feature>
<proteinExistence type="predicted"/>
<dbReference type="EMBL" id="JBIMZQ010000058">
    <property type="protein sequence ID" value="KAL3657969.1"/>
    <property type="molecule type" value="Genomic_DNA"/>
</dbReference>
<dbReference type="AlphaFoldDB" id="A0ABD3EXV1"/>
<name>A0ABD3EXV1_9STRA</name>
<reference evidence="2 3" key="1">
    <citation type="submission" date="2024-09" db="EMBL/GenBank/DDBJ databases">
        <title>Genome sequencing and assembly of Phytophthora oleae, isolate VK10A, causative agent of rot of olive drupes.</title>
        <authorList>
            <person name="Conti Taguali S."/>
            <person name="Riolo M."/>
            <person name="La Spada F."/>
            <person name="Cacciola S.O."/>
            <person name="Dionisio G."/>
        </authorList>
    </citation>
    <scope>NUCLEOTIDE SEQUENCE [LARGE SCALE GENOMIC DNA]</scope>
    <source>
        <strain evidence="2 3">VK10A</strain>
    </source>
</reference>
<feature type="region of interest" description="Disordered" evidence="1">
    <location>
        <begin position="1"/>
        <end position="97"/>
    </location>
</feature>
<organism evidence="2 3">
    <name type="scientific">Phytophthora oleae</name>
    <dbReference type="NCBI Taxonomy" id="2107226"/>
    <lineage>
        <taxon>Eukaryota</taxon>
        <taxon>Sar</taxon>
        <taxon>Stramenopiles</taxon>
        <taxon>Oomycota</taxon>
        <taxon>Peronosporomycetes</taxon>
        <taxon>Peronosporales</taxon>
        <taxon>Peronosporaceae</taxon>
        <taxon>Phytophthora</taxon>
    </lineage>
</organism>
<feature type="compositionally biased region" description="Basic and acidic residues" evidence="1">
    <location>
        <begin position="8"/>
        <end position="33"/>
    </location>
</feature>
<feature type="compositionally biased region" description="Acidic residues" evidence="1">
    <location>
        <begin position="34"/>
        <end position="46"/>
    </location>
</feature>
<feature type="compositionally biased region" description="Basic residues" evidence="1">
    <location>
        <begin position="125"/>
        <end position="135"/>
    </location>
</feature>
<protein>
    <submittedName>
        <fullName evidence="2">Uncharacterized protein</fullName>
    </submittedName>
</protein>
<accession>A0ABD3EXV1</accession>
<gene>
    <name evidence="2" type="ORF">V7S43_017018</name>
</gene>
<feature type="region of interest" description="Disordered" evidence="1">
    <location>
        <begin position="115"/>
        <end position="135"/>
    </location>
</feature>
<evidence type="ECO:0000313" key="3">
    <source>
        <dbReference type="Proteomes" id="UP001632037"/>
    </source>
</evidence>
<keyword evidence="3" id="KW-1185">Reference proteome</keyword>
<dbReference type="Proteomes" id="UP001632037">
    <property type="component" value="Unassembled WGS sequence"/>
</dbReference>